<dbReference type="EMBL" id="JAERRJ010000004">
    <property type="protein sequence ID" value="MBL1074873.1"/>
    <property type="molecule type" value="Genomic_DNA"/>
</dbReference>
<feature type="signal peptide" evidence="1">
    <location>
        <begin position="1"/>
        <end position="27"/>
    </location>
</feature>
<feature type="chain" id="PRO_5046388867" evidence="1">
    <location>
        <begin position="28"/>
        <end position="211"/>
    </location>
</feature>
<evidence type="ECO:0000313" key="3">
    <source>
        <dbReference type="Proteomes" id="UP000602198"/>
    </source>
</evidence>
<accession>A0ABS1M6V2</accession>
<name>A0ABS1M6V2_9NOCA</name>
<sequence length="211" mass="21492">MSGFRSIVLAVAGAVALGFFSPGAASADVWVPLPDGHIERGGVKITSTGERAIISPSLAANGAGRSAWLTGNVVADVDTPDGTVGPNNGPKGFPGTNNSGTHGSSNLTVGYIVGCQVAIGALSANTSVTVLMSPGISAGFSFPLSPGEVKWLSINNIELIKSGSYTIQYQDVPMDIQGCAGYAQARQFAVVEIIGADYKKVTLYGQPFSIG</sequence>
<reference evidence="2 3" key="1">
    <citation type="submission" date="2021-01" db="EMBL/GenBank/DDBJ databases">
        <title>WGS of actinomycetes isolated from Thailand.</title>
        <authorList>
            <person name="Thawai C."/>
        </authorList>
    </citation>
    <scope>NUCLEOTIDE SEQUENCE [LARGE SCALE GENOMIC DNA]</scope>
    <source>
        <strain evidence="2 3">LPG 2</strain>
    </source>
</reference>
<keyword evidence="3" id="KW-1185">Reference proteome</keyword>
<protein>
    <submittedName>
        <fullName evidence="2">MspA family porin</fullName>
    </submittedName>
</protein>
<dbReference type="Pfam" id="PF09203">
    <property type="entry name" value="MspA"/>
    <property type="match status" value="1"/>
</dbReference>
<comment type="caution">
    <text evidence="2">The sequence shown here is derived from an EMBL/GenBank/DDBJ whole genome shotgun (WGS) entry which is preliminary data.</text>
</comment>
<keyword evidence="1" id="KW-0732">Signal</keyword>
<dbReference type="Proteomes" id="UP000602198">
    <property type="component" value="Unassembled WGS sequence"/>
</dbReference>
<dbReference type="InterPro" id="IPR015286">
    <property type="entry name" value="Porin_fam_mycobact-type"/>
</dbReference>
<gene>
    <name evidence="2" type="ORF">JK358_10760</name>
</gene>
<evidence type="ECO:0000256" key="1">
    <source>
        <dbReference type="SAM" id="SignalP"/>
    </source>
</evidence>
<evidence type="ECO:0000313" key="2">
    <source>
        <dbReference type="EMBL" id="MBL1074873.1"/>
    </source>
</evidence>
<organism evidence="2 3">
    <name type="scientific">Nocardia acididurans</name>
    <dbReference type="NCBI Taxonomy" id="2802282"/>
    <lineage>
        <taxon>Bacteria</taxon>
        <taxon>Bacillati</taxon>
        <taxon>Actinomycetota</taxon>
        <taxon>Actinomycetes</taxon>
        <taxon>Mycobacteriales</taxon>
        <taxon>Nocardiaceae</taxon>
        <taxon>Nocardia</taxon>
    </lineage>
</organism>
<proteinExistence type="predicted"/>